<accession>A0A7S3IVC7</accession>
<evidence type="ECO:0000313" key="1">
    <source>
        <dbReference type="EMBL" id="CAE0332826.1"/>
    </source>
</evidence>
<sequence length="131" mass="14530">MEVLNDRYNEGADGGCVHLGELALCDDSVEEGSALELFENEIDFELVLVRLLHLNDVWVIQPAQQAELLVDEVPPIRIALVLPSSCKFKLPIDFGSIGSPRLLMTYLAHFKEVTTPIALLLQLIVLMEVTS</sequence>
<name>A0A7S3IVC7_9SPIT</name>
<gene>
    <name evidence="1" type="ORF">SINC0208_LOCUS13464</name>
</gene>
<dbReference type="AlphaFoldDB" id="A0A7S3IVC7"/>
<protein>
    <submittedName>
        <fullName evidence="1">Uncharacterized protein</fullName>
    </submittedName>
</protein>
<proteinExistence type="predicted"/>
<reference evidence="1" key="1">
    <citation type="submission" date="2021-01" db="EMBL/GenBank/DDBJ databases">
        <authorList>
            <person name="Corre E."/>
            <person name="Pelletier E."/>
            <person name="Niang G."/>
            <person name="Scheremetjew M."/>
            <person name="Finn R."/>
            <person name="Kale V."/>
            <person name="Holt S."/>
            <person name="Cochrane G."/>
            <person name="Meng A."/>
            <person name="Brown T."/>
            <person name="Cohen L."/>
        </authorList>
    </citation>
    <scope>NUCLEOTIDE SEQUENCE</scope>
    <source>
        <strain evidence="1">S3</strain>
    </source>
</reference>
<organism evidence="1">
    <name type="scientific">Strombidium inclinatum</name>
    <dbReference type="NCBI Taxonomy" id="197538"/>
    <lineage>
        <taxon>Eukaryota</taxon>
        <taxon>Sar</taxon>
        <taxon>Alveolata</taxon>
        <taxon>Ciliophora</taxon>
        <taxon>Intramacronucleata</taxon>
        <taxon>Spirotrichea</taxon>
        <taxon>Oligotrichia</taxon>
        <taxon>Strombidiidae</taxon>
        <taxon>Strombidium</taxon>
    </lineage>
</organism>
<dbReference type="EMBL" id="HBIH01033811">
    <property type="protein sequence ID" value="CAE0332826.1"/>
    <property type="molecule type" value="Transcribed_RNA"/>
</dbReference>